<reference evidence="2 3" key="1">
    <citation type="submission" date="2020-04" db="EMBL/GenBank/DDBJ databases">
        <authorList>
            <person name="Laetsch R D."/>
            <person name="Stevens L."/>
            <person name="Kumar S."/>
            <person name="Blaxter L. M."/>
        </authorList>
    </citation>
    <scope>NUCLEOTIDE SEQUENCE [LARGE SCALE GENOMIC DNA]</scope>
</reference>
<feature type="region of interest" description="Disordered" evidence="1">
    <location>
        <begin position="182"/>
        <end position="210"/>
    </location>
</feature>
<proteinExistence type="predicted"/>
<evidence type="ECO:0000256" key="1">
    <source>
        <dbReference type="SAM" id="MobiDB-lite"/>
    </source>
</evidence>
<dbReference type="PANTHER" id="PTHR38608">
    <property type="entry name" value="PROTEIN CBG07207"/>
    <property type="match status" value="1"/>
</dbReference>
<accession>A0A8S1EWD1</accession>
<dbReference type="AlphaFoldDB" id="A0A8S1EWD1"/>
<sequence length="210" mass="23527">MIGMMNSGAETSVEFYAAARQSSLYDNRKLSRDFRTYTPEGRVLINGEPLSPHGAEEMWSKLIIKSAAQKIIKNESGTLAKIRRLSEKLKFRKSTTNPKSAAISDDFATIVTKAAQNQRAEQAAIYNSVGKSDEEEPQDTRYVTTIRIESMDLDEQITDPIPPALLEEDSVLARLYVESERLEREQRGHDSGKGSLETVSHDSDVIVEKF</sequence>
<protein>
    <submittedName>
        <fullName evidence="2">Uncharacterized protein</fullName>
    </submittedName>
</protein>
<dbReference type="PANTHER" id="PTHR38608:SF1">
    <property type="entry name" value="PROTEIN CBG00664"/>
    <property type="match status" value="1"/>
</dbReference>
<feature type="compositionally biased region" description="Basic and acidic residues" evidence="1">
    <location>
        <begin position="199"/>
        <end position="210"/>
    </location>
</feature>
<organism evidence="2 3">
    <name type="scientific">Caenorhabditis bovis</name>
    <dbReference type="NCBI Taxonomy" id="2654633"/>
    <lineage>
        <taxon>Eukaryota</taxon>
        <taxon>Metazoa</taxon>
        <taxon>Ecdysozoa</taxon>
        <taxon>Nematoda</taxon>
        <taxon>Chromadorea</taxon>
        <taxon>Rhabditida</taxon>
        <taxon>Rhabditina</taxon>
        <taxon>Rhabditomorpha</taxon>
        <taxon>Rhabditoidea</taxon>
        <taxon>Rhabditidae</taxon>
        <taxon>Peloderinae</taxon>
        <taxon>Caenorhabditis</taxon>
    </lineage>
</organism>
<feature type="compositionally biased region" description="Basic and acidic residues" evidence="1">
    <location>
        <begin position="182"/>
        <end position="192"/>
    </location>
</feature>
<keyword evidence="3" id="KW-1185">Reference proteome</keyword>
<evidence type="ECO:0000313" key="3">
    <source>
        <dbReference type="Proteomes" id="UP000494206"/>
    </source>
</evidence>
<gene>
    <name evidence="2" type="ORF">CBOVIS_LOCUS6267</name>
</gene>
<dbReference type="Proteomes" id="UP000494206">
    <property type="component" value="Unassembled WGS sequence"/>
</dbReference>
<name>A0A8S1EWD1_9PELO</name>
<evidence type="ECO:0000313" key="2">
    <source>
        <dbReference type="EMBL" id="CAB3403856.1"/>
    </source>
</evidence>
<dbReference type="OrthoDB" id="5833525at2759"/>
<comment type="caution">
    <text evidence="2">The sequence shown here is derived from an EMBL/GenBank/DDBJ whole genome shotgun (WGS) entry which is preliminary data.</text>
</comment>
<dbReference type="EMBL" id="CADEPM010000004">
    <property type="protein sequence ID" value="CAB3403856.1"/>
    <property type="molecule type" value="Genomic_DNA"/>
</dbReference>